<organism evidence="1">
    <name type="scientific">gut metagenome</name>
    <dbReference type="NCBI Taxonomy" id="749906"/>
    <lineage>
        <taxon>unclassified sequences</taxon>
        <taxon>metagenomes</taxon>
        <taxon>organismal metagenomes</taxon>
    </lineage>
</organism>
<dbReference type="Gene3D" id="3.40.50.10210">
    <property type="match status" value="1"/>
</dbReference>
<name>J9FYP1_9ZZZZ</name>
<dbReference type="InterPro" id="IPR036087">
    <property type="entry name" value="Nict_dMeBzImd_PRibTrfase_sf"/>
</dbReference>
<keyword evidence="1" id="KW-0808">Transferase</keyword>
<proteinExistence type="predicted"/>
<protein>
    <submittedName>
        <fullName evidence="1">Nicotinate-nucleotide--dimethylbenzimidazole phosphoribosyltransferase</fullName>
    </submittedName>
</protein>
<dbReference type="SUPFAM" id="SSF52733">
    <property type="entry name" value="Nicotinate mononucleotide:5,6-dimethylbenzimidazole phosphoribosyltransferase (CobT)"/>
    <property type="match status" value="1"/>
</dbReference>
<evidence type="ECO:0000313" key="1">
    <source>
        <dbReference type="EMBL" id="EJX00072.1"/>
    </source>
</evidence>
<dbReference type="GO" id="GO:0008939">
    <property type="term" value="F:nicotinate-nucleotide-dimethylbenzimidazole phosphoribosyltransferase activity"/>
    <property type="evidence" value="ECO:0007669"/>
    <property type="project" value="InterPro"/>
</dbReference>
<dbReference type="EMBL" id="AMCI01003535">
    <property type="protein sequence ID" value="EJX00072.1"/>
    <property type="molecule type" value="Genomic_DNA"/>
</dbReference>
<dbReference type="PANTHER" id="PTHR43463">
    <property type="entry name" value="NICOTINATE-NUCLEOTIDE--DIMETHYLBENZIMIDAZOLE PHOSPHORIBOSYLTRANSFERASE"/>
    <property type="match status" value="1"/>
</dbReference>
<dbReference type="AlphaFoldDB" id="J9FYP1"/>
<gene>
    <name evidence="1" type="ORF">EVA_11824</name>
</gene>
<sequence>MTGGILQAAAMKTPIMLDGLATCLAAQKAVELAPAVIDYCFAGHVSLEEGAEEALQKLGLTAPLRLNIPDGAGEGAAVAFTLFNAGIKAFKEMETFEEAGVHVEMKEFSLHEQVKKEKVK</sequence>
<accession>J9FYP1</accession>
<dbReference type="InterPro" id="IPR003200">
    <property type="entry name" value="Nict_dMeBzImd_PRibTrfase"/>
</dbReference>
<dbReference type="PANTHER" id="PTHR43463:SF1">
    <property type="entry name" value="NICOTINATE-NUCLEOTIDE--DIMETHYLBENZIMIDAZOLE PHOSPHORIBOSYLTRANSFERASE"/>
    <property type="match status" value="1"/>
</dbReference>
<comment type="caution">
    <text evidence="1">The sequence shown here is derived from an EMBL/GenBank/DDBJ whole genome shotgun (WGS) entry which is preliminary data.</text>
</comment>
<dbReference type="Pfam" id="PF02277">
    <property type="entry name" value="DBI_PRT"/>
    <property type="match status" value="1"/>
</dbReference>
<reference evidence="1" key="1">
    <citation type="journal article" date="2012" name="PLoS ONE">
        <title>Gene sets for utilization of primary and secondary nutrition supplies in the distal gut of endangered iberian lynx.</title>
        <authorList>
            <person name="Alcaide M."/>
            <person name="Messina E."/>
            <person name="Richter M."/>
            <person name="Bargiela R."/>
            <person name="Peplies J."/>
            <person name="Huws S.A."/>
            <person name="Newbold C.J."/>
            <person name="Golyshin P.N."/>
            <person name="Simon M.A."/>
            <person name="Lopez G."/>
            <person name="Yakimov M.M."/>
            <person name="Ferrer M."/>
        </authorList>
    </citation>
    <scope>NUCLEOTIDE SEQUENCE</scope>
</reference>
<keyword evidence="1" id="KW-0328">Glycosyltransferase</keyword>